<name>A0A3M0JV10_HIRRU</name>
<proteinExistence type="predicted"/>
<accession>A0A3M0JV10</accession>
<feature type="compositionally biased region" description="Gly residues" evidence="1">
    <location>
        <begin position="100"/>
        <end position="109"/>
    </location>
</feature>
<dbReference type="OrthoDB" id="10649592at2759"/>
<gene>
    <name evidence="2" type="ORF">DUI87_20157</name>
</gene>
<feature type="region of interest" description="Disordered" evidence="1">
    <location>
        <begin position="197"/>
        <end position="252"/>
    </location>
</feature>
<evidence type="ECO:0000313" key="2">
    <source>
        <dbReference type="EMBL" id="RMC02964.1"/>
    </source>
</evidence>
<feature type="compositionally biased region" description="Polar residues" evidence="1">
    <location>
        <begin position="224"/>
        <end position="235"/>
    </location>
</feature>
<reference evidence="2 3" key="1">
    <citation type="submission" date="2018-07" db="EMBL/GenBank/DDBJ databases">
        <title>A high quality draft genome assembly of the barn swallow (H. rustica rustica).</title>
        <authorList>
            <person name="Formenti G."/>
            <person name="Chiara M."/>
            <person name="Poveda L."/>
            <person name="Francoijs K.-J."/>
            <person name="Bonisoli-Alquati A."/>
            <person name="Canova L."/>
            <person name="Gianfranceschi L."/>
            <person name="Horner D.S."/>
            <person name="Saino N."/>
        </authorList>
    </citation>
    <scope>NUCLEOTIDE SEQUENCE [LARGE SCALE GENOMIC DNA]</scope>
    <source>
        <strain evidence="2">Chelidonia</strain>
        <tissue evidence="2">Blood</tissue>
    </source>
</reference>
<evidence type="ECO:0000313" key="3">
    <source>
        <dbReference type="Proteomes" id="UP000269221"/>
    </source>
</evidence>
<comment type="caution">
    <text evidence="2">The sequence shown here is derived from an EMBL/GenBank/DDBJ whole genome shotgun (WGS) entry which is preliminary data.</text>
</comment>
<organism evidence="2 3">
    <name type="scientific">Hirundo rustica rustica</name>
    <dbReference type="NCBI Taxonomy" id="333673"/>
    <lineage>
        <taxon>Eukaryota</taxon>
        <taxon>Metazoa</taxon>
        <taxon>Chordata</taxon>
        <taxon>Craniata</taxon>
        <taxon>Vertebrata</taxon>
        <taxon>Euteleostomi</taxon>
        <taxon>Archelosauria</taxon>
        <taxon>Archosauria</taxon>
        <taxon>Dinosauria</taxon>
        <taxon>Saurischia</taxon>
        <taxon>Theropoda</taxon>
        <taxon>Coelurosauria</taxon>
        <taxon>Aves</taxon>
        <taxon>Neognathae</taxon>
        <taxon>Neoaves</taxon>
        <taxon>Telluraves</taxon>
        <taxon>Australaves</taxon>
        <taxon>Passeriformes</taxon>
        <taxon>Sylvioidea</taxon>
        <taxon>Hirundinidae</taxon>
        <taxon>Hirundo</taxon>
    </lineage>
</organism>
<evidence type="ECO:0000256" key="1">
    <source>
        <dbReference type="SAM" id="MobiDB-lite"/>
    </source>
</evidence>
<protein>
    <submittedName>
        <fullName evidence="2">Uncharacterized protein</fullName>
    </submittedName>
</protein>
<dbReference type="EMBL" id="QRBI01000131">
    <property type="protein sequence ID" value="RMC02964.1"/>
    <property type="molecule type" value="Genomic_DNA"/>
</dbReference>
<sequence>MGMEWNGMEWNGMEWNGMEWNGMEWHGHGTARHGTARHEERIYNLQLIARNLQLLLPKVVSRIVLGEINPPMQPLPAFAIFSKVTVRVSLRAVRWQEGSGQSGNRGQAGIGVESASGSRGDTFVRSRGLSSTTPKMAAQPEVAFASIQDGDEGETSRDATPKMASSAAATSASTKDGGQTPLVVTCWGGSLGFRGSAGMDTDKGLPATPQPGAALNRHPEMLQPGQTPPTAQNYPEEQLALPGNVGTVRSLR</sequence>
<feature type="region of interest" description="Disordered" evidence="1">
    <location>
        <begin position="96"/>
        <end position="180"/>
    </location>
</feature>
<dbReference type="AlphaFoldDB" id="A0A3M0JV10"/>
<dbReference type="Proteomes" id="UP000269221">
    <property type="component" value="Unassembled WGS sequence"/>
</dbReference>
<feature type="compositionally biased region" description="Low complexity" evidence="1">
    <location>
        <begin position="164"/>
        <end position="174"/>
    </location>
</feature>
<keyword evidence="3" id="KW-1185">Reference proteome</keyword>